<protein>
    <submittedName>
        <fullName evidence="3">Uncharacterized protein</fullName>
    </submittedName>
</protein>
<dbReference type="EMBL" id="LN829119">
    <property type="protein sequence ID" value="CPR22068.1"/>
    <property type="molecule type" value="Genomic_DNA"/>
</dbReference>
<evidence type="ECO:0000256" key="2">
    <source>
        <dbReference type="SAM" id="SignalP"/>
    </source>
</evidence>
<dbReference type="OrthoDB" id="9800206at2"/>
<name>A0A0D6JJD3_9HYPH</name>
<evidence type="ECO:0000256" key="1">
    <source>
        <dbReference type="SAM" id="MobiDB-lite"/>
    </source>
</evidence>
<feature type="region of interest" description="Disordered" evidence="1">
    <location>
        <begin position="34"/>
        <end position="61"/>
    </location>
</feature>
<keyword evidence="2" id="KW-0732">Signal</keyword>
<dbReference type="KEGG" id="fil:BN1229_v1_2412"/>
<evidence type="ECO:0000313" key="4">
    <source>
        <dbReference type="Proteomes" id="UP000033187"/>
    </source>
</evidence>
<dbReference type="RefSeq" id="WP_052744011.1">
    <property type="nucleotide sequence ID" value="NZ_LN829118.1"/>
</dbReference>
<reference evidence="4" key="1">
    <citation type="submission" date="2015-02" db="EMBL/GenBank/DDBJ databases">
        <authorList>
            <person name="Chooi Y.-H."/>
        </authorList>
    </citation>
    <scope>NUCLEOTIDE SEQUENCE [LARGE SCALE GENOMIC DNA]</scope>
    <source>
        <strain evidence="4">strain Y</strain>
    </source>
</reference>
<evidence type="ECO:0000313" key="3">
    <source>
        <dbReference type="EMBL" id="CPR22068.1"/>
    </source>
</evidence>
<proteinExistence type="predicted"/>
<gene>
    <name evidence="3" type="ORF">YBN1229_v1_3501</name>
</gene>
<dbReference type="Proteomes" id="UP000033187">
    <property type="component" value="Chromosome 1"/>
</dbReference>
<keyword evidence="4" id="KW-1185">Reference proteome</keyword>
<feature type="chain" id="PRO_5002306308" evidence="2">
    <location>
        <begin position="33"/>
        <end position="338"/>
    </location>
</feature>
<sequence length="338" mass="36268">MTNSLRHILLTARKWGGAAVISAIAASSQALAQNAPSMEQPNEWGAGISVDQPDPADQSSTNTTIIKRSAPAPAEASNDENDALDNVAQVRFVAMLTADGQYIDKGVTWRIFEDPGDWQVSPKLIETHRTARPSLQLKPGKYIVNAAFGRANLTRNLTFKGGDTATERFIINAGGLRVQARVADKNATENTVSFDIYEGERNQLGERNLVMSGATPNVIIRLNAGIYHIISTYGDSNAVIATDVTVEAGKLTEATLSHAAAKVTLGLVTRPGGEAQPATQWTIATPEGEVIKRSVGALPTHILAPGTYKVTANHAGRIFEQQFQVEDGQMARIEVLMQ</sequence>
<dbReference type="AlphaFoldDB" id="A0A0D6JJD3"/>
<feature type="signal peptide" evidence="2">
    <location>
        <begin position="1"/>
        <end position="32"/>
    </location>
</feature>
<accession>A0A0D6JJD3</accession>
<dbReference type="KEGG" id="fiy:BN1229_v1_3501"/>
<organism evidence="3 4">
    <name type="scientific">Candidatus Filomicrobium marinum</name>
    <dbReference type="NCBI Taxonomy" id="1608628"/>
    <lineage>
        <taxon>Bacteria</taxon>
        <taxon>Pseudomonadati</taxon>
        <taxon>Pseudomonadota</taxon>
        <taxon>Alphaproteobacteria</taxon>
        <taxon>Hyphomicrobiales</taxon>
        <taxon>Hyphomicrobiaceae</taxon>
        <taxon>Filomicrobium</taxon>
    </lineage>
</organism>